<dbReference type="GO" id="GO:0006506">
    <property type="term" value="P:GPI anchor biosynthetic process"/>
    <property type="evidence" value="ECO:0007669"/>
    <property type="project" value="UniProtKB-UniPathway"/>
</dbReference>
<feature type="transmembrane region" description="Helical" evidence="5">
    <location>
        <begin position="58"/>
        <end position="77"/>
    </location>
</feature>
<feature type="transmembrane region" description="Helical" evidence="5">
    <location>
        <begin position="383"/>
        <end position="407"/>
    </location>
</feature>
<keyword evidence="3 5" id="KW-1133">Transmembrane helix</keyword>
<feature type="transmembrane region" description="Helical" evidence="5">
    <location>
        <begin position="459"/>
        <end position="477"/>
    </location>
</feature>
<comment type="pathway">
    <text evidence="5">Glycolipid biosynthesis; glycosylphosphatidylinositol-anchor biosynthesis.</text>
</comment>
<evidence type="ECO:0000313" key="6">
    <source>
        <dbReference type="EMBL" id="EDW03909.1"/>
    </source>
</evidence>
<keyword evidence="5" id="KW-0337">GPI-anchor biosynthesis</keyword>
<dbReference type="AlphaFoldDB" id="B4JB17"/>
<feature type="transmembrane region" description="Helical" evidence="5">
    <location>
        <begin position="113"/>
        <end position="131"/>
    </location>
</feature>
<dbReference type="FunCoup" id="B4JB17">
    <property type="interactions" value="793"/>
</dbReference>
<comment type="function">
    <text evidence="5">A acetyltransferase, which acetylates the inositol ring of phosphatidylinositol during biosynthesis of GPI-anchor.</text>
</comment>
<dbReference type="GO" id="GO:0005789">
    <property type="term" value="C:endoplasmic reticulum membrane"/>
    <property type="evidence" value="ECO:0007669"/>
    <property type="project" value="UniProtKB-SubCell"/>
</dbReference>
<keyword evidence="2 5" id="KW-0812">Transmembrane</keyword>
<proteinExistence type="inferred from homology"/>
<comment type="similarity">
    <text evidence="5">Belongs to the PIGW family.</text>
</comment>
<feature type="transmembrane region" description="Helical" evidence="5">
    <location>
        <begin position="152"/>
        <end position="170"/>
    </location>
</feature>
<dbReference type="GO" id="GO:0072659">
    <property type="term" value="P:protein localization to plasma membrane"/>
    <property type="evidence" value="ECO:0007669"/>
    <property type="project" value="TreeGrafter"/>
</dbReference>
<dbReference type="HOGENOM" id="CLU_020802_2_1_1"/>
<feature type="transmembrane region" description="Helical" evidence="5">
    <location>
        <begin position="315"/>
        <end position="333"/>
    </location>
</feature>
<dbReference type="EMBL" id="CH916368">
    <property type="protein sequence ID" value="EDW03909.1"/>
    <property type="molecule type" value="Genomic_DNA"/>
</dbReference>
<organism evidence="7">
    <name type="scientific">Drosophila grimshawi</name>
    <name type="common">Hawaiian fruit fly</name>
    <name type="synonym">Idiomyia grimshawi</name>
    <dbReference type="NCBI Taxonomy" id="7222"/>
    <lineage>
        <taxon>Eukaryota</taxon>
        <taxon>Metazoa</taxon>
        <taxon>Ecdysozoa</taxon>
        <taxon>Arthropoda</taxon>
        <taxon>Hexapoda</taxon>
        <taxon>Insecta</taxon>
        <taxon>Pterygota</taxon>
        <taxon>Neoptera</taxon>
        <taxon>Endopterygota</taxon>
        <taxon>Diptera</taxon>
        <taxon>Brachycera</taxon>
        <taxon>Muscomorpha</taxon>
        <taxon>Ephydroidea</taxon>
        <taxon>Drosophilidae</taxon>
        <taxon>Drosophila</taxon>
        <taxon>Hawaiian Drosophila</taxon>
    </lineage>
</organism>
<keyword evidence="5" id="KW-0012">Acyltransferase</keyword>
<dbReference type="OrthoDB" id="15270at2759"/>
<evidence type="ECO:0000256" key="5">
    <source>
        <dbReference type="RuleBase" id="RU280819"/>
    </source>
</evidence>
<feature type="transmembrane region" description="Helical" evidence="5">
    <location>
        <begin position="354"/>
        <end position="377"/>
    </location>
</feature>
<dbReference type="PANTHER" id="PTHR20661:SF0">
    <property type="entry name" value="PHOSPHATIDYLINOSITOL-GLYCAN BIOSYNTHESIS CLASS W PROTEIN"/>
    <property type="match status" value="1"/>
</dbReference>
<dbReference type="PANTHER" id="PTHR20661">
    <property type="entry name" value="PHOSPHATIDYLINOSITOL-GLYCAN BIOSYNTHESIS CLASS W PROTEIN"/>
    <property type="match status" value="1"/>
</dbReference>
<dbReference type="Proteomes" id="UP000001070">
    <property type="component" value="Unassembled WGS sequence"/>
</dbReference>
<gene>
    <name evidence="6" type="primary">Dgri\GH10260</name>
    <name evidence="6" type="ORF">Dgri_GH10260</name>
</gene>
<evidence type="ECO:0000256" key="4">
    <source>
        <dbReference type="ARBA" id="ARBA00023136"/>
    </source>
</evidence>
<dbReference type="STRING" id="7222.B4JB17"/>
<dbReference type="eggNOG" id="KOG0411">
    <property type="taxonomic scope" value="Eukaryota"/>
</dbReference>
<dbReference type="PhylomeDB" id="B4JB17"/>
<keyword evidence="5" id="KW-0808">Transferase</keyword>
<dbReference type="OMA" id="NGLTHFM"/>
<feature type="transmembrane region" description="Helical" evidence="5">
    <location>
        <begin position="215"/>
        <end position="236"/>
    </location>
</feature>
<comment type="subcellular location">
    <subcellularLocation>
        <location evidence="5">Endoplasmic reticulum membrane</location>
        <topology evidence="5">Multi-pass membrane protein</topology>
    </subcellularLocation>
    <subcellularLocation>
        <location evidence="1">Membrane</location>
        <topology evidence="1">Multi-pass membrane protein</topology>
    </subcellularLocation>
</comment>
<evidence type="ECO:0000256" key="3">
    <source>
        <dbReference type="ARBA" id="ARBA00022989"/>
    </source>
</evidence>
<evidence type="ECO:0000256" key="2">
    <source>
        <dbReference type="ARBA" id="ARBA00022692"/>
    </source>
</evidence>
<keyword evidence="7" id="KW-1185">Reference proteome</keyword>
<sequence>MESRVYFYDVYVSADKCCLPAPLHVFQGFIQNSVCSPNAIIPKTETDKKSWQTLISSLRVLPVIWPTLLGFALSQLLCGHLPLRSTRRFLLEFLLIATPTVCSTTVVTDYNELYCLLVGALIAILIWRWDIWKKAKDPICLEIGSRPVVFTLMRANAYFCTASAILAIDFNAFPSAYFKSQAFGASVMDLGIGMFVVTMGIVSQRARHLGDVKRLPKVVAPLLVLGLARTVIITLIDYHQDEREYGKHLNAFFTLGLTKLFGSLCSLLAREDRQLLPLSLVILALHELLLQLGLSEFVMSSDVDRIGLWHANREGLSSLPGCVALYLLSIYCAKWYTSRTKLSRAQFWVKLRHMLLSASMGWLLVICCNCLFGIARVTFNAGYVLWLFSVTTTTMMLYAFLFEFILLAPRVEDRGPNPLPAFVEAINMNGLTHFMLSNFLTGFVNMALKPRDRSLAESVAILMLYLLTSTGAVYVLFRKSVRIA</sequence>
<dbReference type="KEGG" id="dgr:6561741"/>
<feature type="transmembrane region" description="Helical" evidence="5">
    <location>
        <begin position="182"/>
        <end position="203"/>
    </location>
</feature>
<dbReference type="Pfam" id="PF06423">
    <property type="entry name" value="GWT1"/>
    <property type="match status" value="1"/>
</dbReference>
<feature type="transmembrane region" description="Helical" evidence="5">
    <location>
        <begin position="248"/>
        <end position="268"/>
    </location>
</feature>
<keyword evidence="4 5" id="KW-0472">Membrane</keyword>
<reference evidence="6 7" key="1">
    <citation type="journal article" date="2007" name="Nature">
        <title>Evolution of genes and genomes on the Drosophila phylogeny.</title>
        <authorList>
            <consortium name="Drosophila 12 Genomes Consortium"/>
            <person name="Clark A.G."/>
            <person name="Eisen M.B."/>
            <person name="Smith D.R."/>
            <person name="Bergman C.M."/>
            <person name="Oliver B."/>
            <person name="Markow T.A."/>
            <person name="Kaufman T.C."/>
            <person name="Kellis M."/>
            <person name="Gelbart W."/>
            <person name="Iyer V.N."/>
            <person name="Pollard D.A."/>
            <person name="Sackton T.B."/>
            <person name="Larracuente A.M."/>
            <person name="Singh N.D."/>
            <person name="Abad J.P."/>
            <person name="Abt D.N."/>
            <person name="Adryan B."/>
            <person name="Aguade M."/>
            <person name="Akashi H."/>
            <person name="Anderson W.W."/>
            <person name="Aquadro C.F."/>
            <person name="Ardell D.H."/>
            <person name="Arguello R."/>
            <person name="Artieri C.G."/>
            <person name="Barbash D.A."/>
            <person name="Barker D."/>
            <person name="Barsanti P."/>
            <person name="Batterham P."/>
            <person name="Batzoglou S."/>
            <person name="Begun D."/>
            <person name="Bhutkar A."/>
            <person name="Blanco E."/>
            <person name="Bosak S.A."/>
            <person name="Bradley R.K."/>
            <person name="Brand A.D."/>
            <person name="Brent M.R."/>
            <person name="Brooks A.N."/>
            <person name="Brown R.H."/>
            <person name="Butlin R.K."/>
            <person name="Caggese C."/>
            <person name="Calvi B.R."/>
            <person name="Bernardo de Carvalho A."/>
            <person name="Caspi A."/>
            <person name="Castrezana S."/>
            <person name="Celniker S.E."/>
            <person name="Chang J.L."/>
            <person name="Chapple C."/>
            <person name="Chatterji S."/>
            <person name="Chinwalla A."/>
            <person name="Civetta A."/>
            <person name="Clifton S.W."/>
            <person name="Comeron J.M."/>
            <person name="Costello J.C."/>
            <person name="Coyne J.A."/>
            <person name="Daub J."/>
            <person name="David R.G."/>
            <person name="Delcher A.L."/>
            <person name="Delehaunty K."/>
            <person name="Do C.B."/>
            <person name="Ebling H."/>
            <person name="Edwards K."/>
            <person name="Eickbush T."/>
            <person name="Evans J.D."/>
            <person name="Filipski A."/>
            <person name="Findeiss S."/>
            <person name="Freyhult E."/>
            <person name="Fulton L."/>
            <person name="Fulton R."/>
            <person name="Garcia A.C."/>
            <person name="Gardiner A."/>
            <person name="Garfield D.A."/>
            <person name="Garvin B.E."/>
            <person name="Gibson G."/>
            <person name="Gilbert D."/>
            <person name="Gnerre S."/>
            <person name="Godfrey J."/>
            <person name="Good R."/>
            <person name="Gotea V."/>
            <person name="Gravely B."/>
            <person name="Greenberg A.J."/>
            <person name="Griffiths-Jones S."/>
            <person name="Gross S."/>
            <person name="Guigo R."/>
            <person name="Gustafson E.A."/>
            <person name="Haerty W."/>
            <person name="Hahn M.W."/>
            <person name="Halligan D.L."/>
            <person name="Halpern A.L."/>
            <person name="Halter G.M."/>
            <person name="Han M.V."/>
            <person name="Heger A."/>
            <person name="Hillier L."/>
            <person name="Hinrichs A.S."/>
            <person name="Holmes I."/>
            <person name="Hoskins R.A."/>
            <person name="Hubisz M.J."/>
            <person name="Hultmark D."/>
            <person name="Huntley M.A."/>
            <person name="Jaffe D.B."/>
            <person name="Jagadeeshan S."/>
            <person name="Jeck W.R."/>
            <person name="Johnson J."/>
            <person name="Jones C.D."/>
            <person name="Jordan W.C."/>
            <person name="Karpen G.H."/>
            <person name="Kataoka E."/>
            <person name="Keightley P.D."/>
            <person name="Kheradpour P."/>
            <person name="Kirkness E.F."/>
            <person name="Koerich L.B."/>
            <person name="Kristiansen K."/>
            <person name="Kudrna D."/>
            <person name="Kulathinal R.J."/>
            <person name="Kumar S."/>
            <person name="Kwok R."/>
            <person name="Lander E."/>
            <person name="Langley C.H."/>
            <person name="Lapoint R."/>
            <person name="Lazzaro B.P."/>
            <person name="Lee S.J."/>
            <person name="Levesque L."/>
            <person name="Li R."/>
            <person name="Lin C.F."/>
            <person name="Lin M.F."/>
            <person name="Lindblad-Toh K."/>
            <person name="Llopart A."/>
            <person name="Long M."/>
            <person name="Low L."/>
            <person name="Lozovsky E."/>
            <person name="Lu J."/>
            <person name="Luo M."/>
            <person name="Machado C.A."/>
            <person name="Makalowski W."/>
            <person name="Marzo M."/>
            <person name="Matsuda M."/>
            <person name="Matzkin L."/>
            <person name="McAllister B."/>
            <person name="McBride C.S."/>
            <person name="McKernan B."/>
            <person name="McKernan K."/>
            <person name="Mendez-Lago M."/>
            <person name="Minx P."/>
            <person name="Mollenhauer M.U."/>
            <person name="Montooth K."/>
            <person name="Mount S.M."/>
            <person name="Mu X."/>
            <person name="Myers E."/>
            <person name="Negre B."/>
            <person name="Newfeld S."/>
            <person name="Nielsen R."/>
            <person name="Noor M.A."/>
            <person name="O'Grady P."/>
            <person name="Pachter L."/>
            <person name="Papaceit M."/>
            <person name="Parisi M.J."/>
            <person name="Parisi M."/>
            <person name="Parts L."/>
            <person name="Pedersen J.S."/>
            <person name="Pesole G."/>
            <person name="Phillippy A.M."/>
            <person name="Ponting C.P."/>
            <person name="Pop M."/>
            <person name="Porcelli D."/>
            <person name="Powell J.R."/>
            <person name="Prohaska S."/>
            <person name="Pruitt K."/>
            <person name="Puig M."/>
            <person name="Quesneville H."/>
            <person name="Ram K.R."/>
            <person name="Rand D."/>
            <person name="Rasmussen M.D."/>
            <person name="Reed L.K."/>
            <person name="Reenan R."/>
            <person name="Reily A."/>
            <person name="Remington K.A."/>
            <person name="Rieger T.T."/>
            <person name="Ritchie M.G."/>
            <person name="Robin C."/>
            <person name="Rogers Y.H."/>
            <person name="Rohde C."/>
            <person name="Rozas J."/>
            <person name="Rubenfield M.J."/>
            <person name="Ruiz A."/>
            <person name="Russo S."/>
            <person name="Salzberg S.L."/>
            <person name="Sanchez-Gracia A."/>
            <person name="Saranga D.J."/>
            <person name="Sato H."/>
            <person name="Schaeffer S.W."/>
            <person name="Schatz M.C."/>
            <person name="Schlenke T."/>
            <person name="Schwartz R."/>
            <person name="Segarra C."/>
            <person name="Singh R.S."/>
            <person name="Sirot L."/>
            <person name="Sirota M."/>
            <person name="Sisneros N.B."/>
            <person name="Smith C.D."/>
            <person name="Smith T.F."/>
            <person name="Spieth J."/>
            <person name="Stage D.E."/>
            <person name="Stark A."/>
            <person name="Stephan W."/>
            <person name="Strausberg R.L."/>
            <person name="Strempel S."/>
            <person name="Sturgill D."/>
            <person name="Sutton G."/>
            <person name="Sutton G.G."/>
            <person name="Tao W."/>
            <person name="Teichmann S."/>
            <person name="Tobari Y.N."/>
            <person name="Tomimura Y."/>
            <person name="Tsolas J.M."/>
            <person name="Valente V.L."/>
            <person name="Venter E."/>
            <person name="Venter J.C."/>
            <person name="Vicario S."/>
            <person name="Vieira F.G."/>
            <person name="Vilella A.J."/>
            <person name="Villasante A."/>
            <person name="Walenz B."/>
            <person name="Wang J."/>
            <person name="Wasserman M."/>
            <person name="Watts T."/>
            <person name="Wilson D."/>
            <person name="Wilson R.K."/>
            <person name="Wing R.A."/>
            <person name="Wolfner M.F."/>
            <person name="Wong A."/>
            <person name="Wong G.K."/>
            <person name="Wu C.I."/>
            <person name="Wu G."/>
            <person name="Yamamoto D."/>
            <person name="Yang H.P."/>
            <person name="Yang S.P."/>
            <person name="Yorke J.A."/>
            <person name="Yoshida K."/>
            <person name="Zdobnov E."/>
            <person name="Zhang P."/>
            <person name="Zhang Y."/>
            <person name="Zimin A.V."/>
            <person name="Baldwin J."/>
            <person name="Abdouelleil A."/>
            <person name="Abdulkadir J."/>
            <person name="Abebe A."/>
            <person name="Abera B."/>
            <person name="Abreu J."/>
            <person name="Acer S.C."/>
            <person name="Aftuck L."/>
            <person name="Alexander A."/>
            <person name="An P."/>
            <person name="Anderson E."/>
            <person name="Anderson S."/>
            <person name="Arachi H."/>
            <person name="Azer M."/>
            <person name="Bachantsang P."/>
            <person name="Barry A."/>
            <person name="Bayul T."/>
            <person name="Berlin A."/>
            <person name="Bessette D."/>
            <person name="Bloom T."/>
            <person name="Blye J."/>
            <person name="Boguslavskiy L."/>
            <person name="Bonnet C."/>
            <person name="Boukhgalter B."/>
            <person name="Bourzgui I."/>
            <person name="Brown A."/>
            <person name="Cahill P."/>
            <person name="Channer S."/>
            <person name="Cheshatsang Y."/>
            <person name="Chuda L."/>
            <person name="Citroen M."/>
            <person name="Collymore A."/>
            <person name="Cooke P."/>
            <person name="Costello M."/>
            <person name="D'Aco K."/>
            <person name="Daza R."/>
            <person name="De Haan G."/>
            <person name="DeGray S."/>
            <person name="DeMaso C."/>
            <person name="Dhargay N."/>
            <person name="Dooley K."/>
            <person name="Dooley E."/>
            <person name="Doricent M."/>
            <person name="Dorje P."/>
            <person name="Dorjee K."/>
            <person name="Dupes A."/>
            <person name="Elong R."/>
            <person name="Falk J."/>
            <person name="Farina A."/>
            <person name="Faro S."/>
            <person name="Ferguson D."/>
            <person name="Fisher S."/>
            <person name="Foley C.D."/>
            <person name="Franke A."/>
            <person name="Friedrich D."/>
            <person name="Gadbois L."/>
            <person name="Gearin G."/>
            <person name="Gearin C.R."/>
            <person name="Giannoukos G."/>
            <person name="Goode T."/>
            <person name="Graham J."/>
            <person name="Grandbois E."/>
            <person name="Grewal S."/>
            <person name="Gyaltsen K."/>
            <person name="Hafez N."/>
            <person name="Hagos B."/>
            <person name="Hall J."/>
            <person name="Henson C."/>
            <person name="Hollinger A."/>
            <person name="Honan T."/>
            <person name="Huard M.D."/>
            <person name="Hughes L."/>
            <person name="Hurhula B."/>
            <person name="Husby M.E."/>
            <person name="Kamat A."/>
            <person name="Kanga B."/>
            <person name="Kashin S."/>
            <person name="Khazanovich D."/>
            <person name="Kisner P."/>
            <person name="Lance K."/>
            <person name="Lara M."/>
            <person name="Lee W."/>
            <person name="Lennon N."/>
            <person name="Letendre F."/>
            <person name="LeVine R."/>
            <person name="Lipovsky A."/>
            <person name="Liu X."/>
            <person name="Liu J."/>
            <person name="Liu S."/>
            <person name="Lokyitsang T."/>
            <person name="Lokyitsang Y."/>
            <person name="Lubonja R."/>
            <person name="Lui A."/>
            <person name="MacDonald P."/>
            <person name="Magnisalis V."/>
            <person name="Maru K."/>
            <person name="Matthews C."/>
            <person name="McCusker W."/>
            <person name="McDonough S."/>
            <person name="Mehta T."/>
            <person name="Meldrim J."/>
            <person name="Meneus L."/>
            <person name="Mihai O."/>
            <person name="Mihalev A."/>
            <person name="Mihova T."/>
            <person name="Mittelman R."/>
            <person name="Mlenga V."/>
            <person name="Montmayeur A."/>
            <person name="Mulrain L."/>
            <person name="Navidi A."/>
            <person name="Naylor J."/>
            <person name="Negash T."/>
            <person name="Nguyen T."/>
            <person name="Nguyen N."/>
            <person name="Nicol R."/>
            <person name="Norbu C."/>
            <person name="Norbu N."/>
            <person name="Novod N."/>
            <person name="O'Neill B."/>
            <person name="Osman S."/>
            <person name="Markiewicz E."/>
            <person name="Oyono O.L."/>
            <person name="Patti C."/>
            <person name="Phunkhang P."/>
            <person name="Pierre F."/>
            <person name="Priest M."/>
            <person name="Raghuraman S."/>
            <person name="Rege F."/>
            <person name="Reyes R."/>
            <person name="Rise C."/>
            <person name="Rogov P."/>
            <person name="Ross K."/>
            <person name="Ryan E."/>
            <person name="Settipalli S."/>
            <person name="Shea T."/>
            <person name="Sherpa N."/>
            <person name="Shi L."/>
            <person name="Shih D."/>
            <person name="Sparrow T."/>
            <person name="Spaulding J."/>
            <person name="Stalker J."/>
            <person name="Stange-Thomann N."/>
            <person name="Stavropoulos S."/>
            <person name="Stone C."/>
            <person name="Strader C."/>
            <person name="Tesfaye S."/>
            <person name="Thomson T."/>
            <person name="Thoulutsang Y."/>
            <person name="Thoulutsang D."/>
            <person name="Topham K."/>
            <person name="Topping I."/>
            <person name="Tsamla T."/>
            <person name="Vassiliev H."/>
            <person name="Vo A."/>
            <person name="Wangchuk T."/>
            <person name="Wangdi T."/>
            <person name="Weiand M."/>
            <person name="Wilkinson J."/>
            <person name="Wilson A."/>
            <person name="Yadav S."/>
            <person name="Young G."/>
            <person name="Yu Q."/>
            <person name="Zembek L."/>
            <person name="Zhong D."/>
            <person name="Zimmer A."/>
            <person name="Zwirko Z."/>
            <person name="Jaffe D.B."/>
            <person name="Alvarez P."/>
            <person name="Brockman W."/>
            <person name="Butler J."/>
            <person name="Chin C."/>
            <person name="Gnerre S."/>
            <person name="Grabherr M."/>
            <person name="Kleber M."/>
            <person name="Mauceli E."/>
            <person name="MacCallum I."/>
        </authorList>
    </citation>
    <scope>NUCLEOTIDE SEQUENCE [LARGE SCALE GENOMIC DNA]</scope>
    <source>
        <strain evidence="7">Tucson 15287-2541.00</strain>
    </source>
</reference>
<dbReference type="UniPathway" id="UPA00196"/>
<dbReference type="PIRSF" id="PIRSF017321">
    <property type="entry name" value="GWT1"/>
    <property type="match status" value="1"/>
</dbReference>
<dbReference type="InParanoid" id="B4JB17"/>
<evidence type="ECO:0000256" key="1">
    <source>
        <dbReference type="ARBA" id="ARBA00004141"/>
    </source>
</evidence>
<feature type="transmembrane region" description="Helical" evidence="5">
    <location>
        <begin position="419"/>
        <end position="439"/>
    </location>
</feature>
<keyword evidence="5" id="KW-0256">Endoplasmic reticulum</keyword>
<name>B4JB17_DROGR</name>
<feature type="transmembrane region" description="Helical" evidence="5">
    <location>
        <begin position="275"/>
        <end position="295"/>
    </location>
</feature>
<protein>
    <recommendedName>
        <fullName evidence="5">Phosphatidylinositol-glycan biosynthesis class W protein</fullName>
        <ecNumber evidence="5">2.3.-.-</ecNumber>
    </recommendedName>
</protein>
<dbReference type="InterPro" id="IPR009447">
    <property type="entry name" value="PIGW/GWT1"/>
</dbReference>
<accession>B4JB17</accession>
<dbReference type="GO" id="GO:0032216">
    <property type="term" value="F:glucosaminyl-phosphatidylinositol O-acyltransferase activity"/>
    <property type="evidence" value="ECO:0007669"/>
    <property type="project" value="TreeGrafter"/>
</dbReference>
<evidence type="ECO:0000313" key="7">
    <source>
        <dbReference type="Proteomes" id="UP000001070"/>
    </source>
</evidence>
<dbReference type="EC" id="2.3.-.-" evidence="5"/>